<dbReference type="PIRSF" id="PIRSF001093">
    <property type="entry name" value="B-hxosamndse_ab_euk"/>
    <property type="match status" value="1"/>
</dbReference>
<dbReference type="SUPFAM" id="SSF51445">
    <property type="entry name" value="(Trans)glycosidases"/>
    <property type="match status" value="1"/>
</dbReference>
<accession>A0A1I6VME5</accession>
<dbReference type="CDD" id="cd06563">
    <property type="entry name" value="GH20_chitobiase-like"/>
    <property type="match status" value="1"/>
</dbReference>
<dbReference type="EMBL" id="FPAG01000010">
    <property type="protein sequence ID" value="SFT14873.1"/>
    <property type="molecule type" value="Genomic_DNA"/>
</dbReference>
<protein>
    <recommendedName>
        <fullName evidence="3">beta-N-acetylhexosaminidase</fullName>
        <ecNumber evidence="3">3.2.1.52</ecNumber>
    </recommendedName>
</protein>
<name>A0A1I6VME5_9FLAO</name>
<dbReference type="SUPFAM" id="SSF55545">
    <property type="entry name" value="beta-N-acetylhexosaminidase-like domain"/>
    <property type="match status" value="1"/>
</dbReference>
<dbReference type="RefSeq" id="WP_262508059.1">
    <property type="nucleotide sequence ID" value="NZ_FPAG01000010.1"/>
</dbReference>
<dbReference type="PANTHER" id="PTHR22600:SF57">
    <property type="entry name" value="BETA-N-ACETYLHEXOSAMINIDASE"/>
    <property type="match status" value="1"/>
</dbReference>
<evidence type="ECO:0000256" key="4">
    <source>
        <dbReference type="ARBA" id="ARBA00022801"/>
    </source>
</evidence>
<organism evidence="9 10">
    <name type="scientific">Zhouia amylolytica</name>
    <dbReference type="NCBI Taxonomy" id="376730"/>
    <lineage>
        <taxon>Bacteria</taxon>
        <taxon>Pseudomonadati</taxon>
        <taxon>Bacteroidota</taxon>
        <taxon>Flavobacteriia</taxon>
        <taxon>Flavobacteriales</taxon>
        <taxon>Flavobacteriaceae</taxon>
        <taxon>Zhouia</taxon>
    </lineage>
</organism>
<dbReference type="GO" id="GO:0005975">
    <property type="term" value="P:carbohydrate metabolic process"/>
    <property type="evidence" value="ECO:0007669"/>
    <property type="project" value="InterPro"/>
</dbReference>
<dbReference type="Gene3D" id="3.30.379.10">
    <property type="entry name" value="Chitobiase/beta-hexosaminidase domain 2-like"/>
    <property type="match status" value="1"/>
</dbReference>
<comment type="similarity">
    <text evidence="2">Belongs to the glycosyl hydrolase 20 family.</text>
</comment>
<evidence type="ECO:0000256" key="6">
    <source>
        <dbReference type="PIRSR" id="PIRSR625705-1"/>
    </source>
</evidence>
<dbReference type="Pfam" id="PF00728">
    <property type="entry name" value="Glyco_hydro_20"/>
    <property type="match status" value="1"/>
</dbReference>
<feature type="domain" description="Glycoside hydrolase family 20 catalytic" evidence="7">
    <location>
        <begin position="166"/>
        <end position="525"/>
    </location>
</feature>
<dbReference type="Proteomes" id="UP000183209">
    <property type="component" value="Unassembled WGS sequence"/>
</dbReference>
<keyword evidence="4" id="KW-0378">Hydrolase</keyword>
<comment type="catalytic activity">
    <reaction evidence="1">
        <text>Hydrolysis of terminal non-reducing N-acetyl-D-hexosamine residues in N-acetyl-beta-D-hexosaminides.</text>
        <dbReference type="EC" id="3.2.1.52"/>
    </reaction>
</comment>
<dbReference type="InterPro" id="IPR025705">
    <property type="entry name" value="Beta_hexosaminidase_sua/sub"/>
</dbReference>
<evidence type="ECO:0000313" key="10">
    <source>
        <dbReference type="Proteomes" id="UP000183209"/>
    </source>
</evidence>
<evidence type="ECO:0000313" key="9">
    <source>
        <dbReference type="EMBL" id="SFT14873.1"/>
    </source>
</evidence>
<reference evidence="9 10" key="1">
    <citation type="submission" date="2016-10" db="EMBL/GenBank/DDBJ databases">
        <authorList>
            <person name="de Groot N.N."/>
        </authorList>
    </citation>
    <scope>NUCLEOTIDE SEQUENCE [LARGE SCALE GENOMIC DNA]</scope>
    <source>
        <strain evidence="9 10">CGMCC 1.6114</strain>
    </source>
</reference>
<dbReference type="GO" id="GO:0004563">
    <property type="term" value="F:beta-N-acetylhexosaminidase activity"/>
    <property type="evidence" value="ECO:0007669"/>
    <property type="project" value="UniProtKB-EC"/>
</dbReference>
<dbReference type="Pfam" id="PF02838">
    <property type="entry name" value="Glyco_hydro_20b"/>
    <property type="match status" value="1"/>
</dbReference>
<dbReference type="GO" id="GO:0030203">
    <property type="term" value="P:glycosaminoglycan metabolic process"/>
    <property type="evidence" value="ECO:0007669"/>
    <property type="project" value="TreeGrafter"/>
</dbReference>
<evidence type="ECO:0000259" key="7">
    <source>
        <dbReference type="Pfam" id="PF00728"/>
    </source>
</evidence>
<dbReference type="AlphaFoldDB" id="A0A1I6VME5"/>
<proteinExistence type="inferred from homology"/>
<evidence type="ECO:0000259" key="8">
    <source>
        <dbReference type="Pfam" id="PF02838"/>
    </source>
</evidence>
<dbReference type="InterPro" id="IPR017853">
    <property type="entry name" value="GH"/>
</dbReference>
<dbReference type="InterPro" id="IPR015883">
    <property type="entry name" value="Glyco_hydro_20_cat"/>
</dbReference>
<dbReference type="InterPro" id="IPR029018">
    <property type="entry name" value="Hex-like_dom2"/>
</dbReference>
<evidence type="ECO:0000256" key="2">
    <source>
        <dbReference type="ARBA" id="ARBA00006285"/>
    </source>
</evidence>
<dbReference type="InterPro" id="IPR015882">
    <property type="entry name" value="HEX_bac_N"/>
</dbReference>
<dbReference type="GO" id="GO:0016020">
    <property type="term" value="C:membrane"/>
    <property type="evidence" value="ECO:0007669"/>
    <property type="project" value="TreeGrafter"/>
</dbReference>
<dbReference type="Gene3D" id="3.20.20.80">
    <property type="entry name" value="Glycosidases"/>
    <property type="match status" value="1"/>
</dbReference>
<feature type="active site" description="Proton donor" evidence="6">
    <location>
        <position position="356"/>
    </location>
</feature>
<sequence>MENCLYSLSGFNFYFKGNILLLFLLLCGISLQSQIIPNPEVMNMNSESFMFDSKVGLVYKNLSKADRGFLIPYLKKSIEKESGIIVDTGKKQPKNIILEINTKSAREQNDESYQLYIDRTKIHLRANSYEGLFYATQSLLQYFTFYNTSIPVKLPGLTVYDKPAVNWRGMMLDVSRHFYSVEAIKRVLDLIAYYKLNVFHWHLTDNEGWRIQIKKYPKLTTIGAWRNEIPGSIFYKKDSSYTKPLAIEPYPYGGFYTQQQIKEVVKYARERGVMVIPEIDLPGHSAAALTAYPEYSCEGYRHPAPNSTLWNGKVDTDKVNFNYCPGKESSFIFIEDILTEVMELFPSRYIHIGGDEVDKQYWQRCDECQQRMHSERLKDENELQSYFLKRVTSFLEKNNRTVIGWDDILEGGAPESAIIMSWRGEKRAINGAKQNHHVIMSPSNPFYFNRYQDDSAKEPLAASYSINTLQRVYEYNIWPEQLDENGKGLIKGGQFAVWTEFISSLEHLEYMLLPRLPAFSENLWSLDQRKNYNDFIKRLNQGHYDVWKRSGIRFHPKYYNKSVY</sequence>
<keyword evidence="5" id="KW-0326">Glycosidase</keyword>
<dbReference type="EC" id="3.2.1.52" evidence="3"/>
<evidence type="ECO:0000256" key="1">
    <source>
        <dbReference type="ARBA" id="ARBA00001231"/>
    </source>
</evidence>
<gene>
    <name evidence="9" type="ORF">SAMN04487906_3243</name>
</gene>
<feature type="domain" description="Beta-hexosaminidase bacterial type N-terminal" evidence="8">
    <location>
        <begin position="33"/>
        <end position="161"/>
    </location>
</feature>
<dbReference type="PRINTS" id="PR00738">
    <property type="entry name" value="GLHYDRLASE20"/>
</dbReference>
<dbReference type="PANTHER" id="PTHR22600">
    <property type="entry name" value="BETA-HEXOSAMINIDASE"/>
    <property type="match status" value="1"/>
</dbReference>
<evidence type="ECO:0000256" key="3">
    <source>
        <dbReference type="ARBA" id="ARBA00012663"/>
    </source>
</evidence>
<evidence type="ECO:0000256" key="5">
    <source>
        <dbReference type="ARBA" id="ARBA00023295"/>
    </source>
</evidence>